<dbReference type="Proteomes" id="UP001197093">
    <property type="component" value="Unassembled WGS sequence"/>
</dbReference>
<evidence type="ECO:0000259" key="13">
    <source>
        <dbReference type="Pfam" id="PF01529"/>
    </source>
</evidence>
<evidence type="ECO:0000256" key="3">
    <source>
        <dbReference type="ARBA" id="ARBA00022692"/>
    </source>
</evidence>
<feature type="compositionally biased region" description="Basic and acidic residues" evidence="12">
    <location>
        <begin position="158"/>
        <end position="168"/>
    </location>
</feature>
<dbReference type="EC" id="2.3.1.225" evidence="11"/>
<evidence type="ECO:0000256" key="7">
    <source>
        <dbReference type="ARBA" id="ARBA00023288"/>
    </source>
</evidence>
<feature type="region of interest" description="Disordered" evidence="12">
    <location>
        <begin position="617"/>
        <end position="656"/>
    </location>
</feature>
<evidence type="ECO:0000256" key="8">
    <source>
        <dbReference type="ARBA" id="ARBA00023315"/>
    </source>
</evidence>
<dbReference type="GO" id="GO:0005794">
    <property type="term" value="C:Golgi apparatus"/>
    <property type="evidence" value="ECO:0007669"/>
    <property type="project" value="TreeGrafter"/>
</dbReference>
<keyword evidence="4 11" id="KW-1133">Transmembrane helix</keyword>
<reference evidence="14" key="1">
    <citation type="submission" date="2023-02" db="EMBL/GenBank/DDBJ databases">
        <authorList>
            <person name="Palmer J.M."/>
        </authorList>
    </citation>
    <scope>NUCLEOTIDE SEQUENCE</scope>
    <source>
        <strain evidence="14">FW57</strain>
    </source>
</reference>
<feature type="transmembrane region" description="Helical" evidence="11">
    <location>
        <begin position="489"/>
        <end position="514"/>
    </location>
</feature>
<feature type="transmembrane region" description="Helical" evidence="11">
    <location>
        <begin position="344"/>
        <end position="368"/>
    </location>
</feature>
<dbReference type="GO" id="GO:0005783">
    <property type="term" value="C:endoplasmic reticulum"/>
    <property type="evidence" value="ECO:0007669"/>
    <property type="project" value="TreeGrafter"/>
</dbReference>
<keyword evidence="15" id="KW-1185">Reference proteome</keyword>
<evidence type="ECO:0000256" key="11">
    <source>
        <dbReference type="RuleBase" id="RU079119"/>
    </source>
</evidence>
<dbReference type="Pfam" id="PF01529">
    <property type="entry name" value="DHHC"/>
    <property type="match status" value="1"/>
</dbReference>
<feature type="compositionally biased region" description="Low complexity" evidence="12">
    <location>
        <begin position="98"/>
        <end position="114"/>
    </location>
</feature>
<comment type="caution">
    <text evidence="14">The sequence shown here is derived from an EMBL/GenBank/DDBJ whole genome shotgun (WGS) entry which is preliminary data.</text>
</comment>
<keyword evidence="8 11" id="KW-0012">Acyltransferase</keyword>
<dbReference type="AlphaFoldDB" id="A0AAD4HY08"/>
<accession>A0AAD4HY08</accession>
<comment type="subcellular location">
    <subcellularLocation>
        <location evidence="1">Endomembrane system</location>
        <topology evidence="1">Multi-pass membrane protein</topology>
    </subcellularLocation>
</comment>
<feature type="transmembrane region" description="Helical" evidence="11">
    <location>
        <begin position="374"/>
        <end position="393"/>
    </location>
</feature>
<evidence type="ECO:0000256" key="4">
    <source>
        <dbReference type="ARBA" id="ARBA00022989"/>
    </source>
</evidence>
<feature type="region of interest" description="Disordered" evidence="12">
    <location>
        <begin position="1"/>
        <end position="122"/>
    </location>
</feature>
<feature type="domain" description="Palmitoyltransferase DHHC" evidence="13">
    <location>
        <begin position="444"/>
        <end position="570"/>
    </location>
</feature>
<comment type="similarity">
    <text evidence="9">Belongs to the DHHC palmitoyltransferase family. ERF2/ZDHHC9 subfamily.</text>
</comment>
<keyword evidence="3 11" id="KW-0812">Transmembrane</keyword>
<dbReference type="GO" id="GO:0006612">
    <property type="term" value="P:protein targeting to membrane"/>
    <property type="evidence" value="ECO:0007669"/>
    <property type="project" value="TreeGrafter"/>
</dbReference>
<feature type="region of interest" description="Disordered" evidence="12">
    <location>
        <begin position="149"/>
        <end position="230"/>
    </location>
</feature>
<dbReference type="PANTHER" id="PTHR22883">
    <property type="entry name" value="ZINC FINGER DHHC DOMAIN CONTAINING PROTEIN"/>
    <property type="match status" value="1"/>
</dbReference>
<feature type="compositionally biased region" description="Polar residues" evidence="12">
    <location>
        <begin position="51"/>
        <end position="90"/>
    </location>
</feature>
<evidence type="ECO:0000313" key="14">
    <source>
        <dbReference type="EMBL" id="KAG7291604.1"/>
    </source>
</evidence>
<sequence length="672" mass="74135">MASGEGAPRALSPAANNDDSFPQFPRSERGPPSVISSRMTDIMTEDGGESDAQQGTGSQRKSALYSEGTSRPGTARTGVSQRTPWAQGSSLRRGLSGKRGSVAGSVGSSSLGARPASAMSRSHVPTLTSHAFFRPMSSQRLQAQRGITRPTTMNRQIGPHDDVGDNNRDSIVSNQGPQAGMHSGDEGEMQPPPSRGTEFTEQETYGRRTANTSPTHGHHPASSMADSVRPLQRKPEAARNLTLDINKAYKAGANAPTPVRTPHSLRSSFLLQRMESSSGNREMQGGEKLESLASSPQLPPSTRDGKAPPKEQNKPGLGHNYEYFQGNTVFCLGGRLQNTRHRPVNIATGALVAIPAILFFIFSAPWIWRNMSPAIPITFAYVFFICMSSFFHASVTDPGILPRNVHRFPPQDENEDPLRLAPPTTEWALVKSTDPATAAMEVPTKYCKTCNIWRPPRAHHCRLCDNCVETQDHHCVWLNNCVGRRNYRYFFTFISSATLLALYLSGASLAQIYVYKNSEGTSIGEAIDHFRVPFAMVIYGFIAFLYPAALMGYHIFLMARGETTREYLNSHKFLKKDRYRAFTQGGWFKNWFVVLCRARPPTYYRFKNAYVDGDQRLGTHRRAHRPAPRREVDSKEGVEMQDVTPQAQQPRTGFLGPVSLRKAANSVLGGGG</sequence>
<feature type="compositionally biased region" description="Polar residues" evidence="12">
    <location>
        <begin position="197"/>
        <end position="215"/>
    </location>
</feature>
<keyword evidence="5 11" id="KW-0472">Membrane</keyword>
<evidence type="ECO:0000256" key="2">
    <source>
        <dbReference type="ARBA" id="ARBA00022679"/>
    </source>
</evidence>
<keyword evidence="7" id="KW-0449">Lipoprotein</keyword>
<comment type="domain">
    <text evidence="11">The DHHC domain is required for palmitoyltransferase activity.</text>
</comment>
<evidence type="ECO:0000313" key="15">
    <source>
        <dbReference type="Proteomes" id="UP001197093"/>
    </source>
</evidence>
<dbReference type="PROSITE" id="PS50216">
    <property type="entry name" value="DHHC"/>
    <property type="match status" value="1"/>
</dbReference>
<dbReference type="PANTHER" id="PTHR22883:SF43">
    <property type="entry name" value="PALMITOYLTRANSFERASE APP"/>
    <property type="match status" value="1"/>
</dbReference>
<proteinExistence type="inferred from homology"/>
<evidence type="ECO:0000256" key="9">
    <source>
        <dbReference type="ARBA" id="ARBA00023463"/>
    </source>
</evidence>
<keyword evidence="2 11" id="KW-0808">Transferase</keyword>
<dbReference type="EMBL" id="JAHCVI010000001">
    <property type="protein sequence ID" value="KAG7291604.1"/>
    <property type="molecule type" value="Genomic_DNA"/>
</dbReference>
<evidence type="ECO:0000256" key="5">
    <source>
        <dbReference type="ARBA" id="ARBA00023136"/>
    </source>
</evidence>
<evidence type="ECO:0000256" key="1">
    <source>
        <dbReference type="ARBA" id="ARBA00004127"/>
    </source>
</evidence>
<protein>
    <recommendedName>
        <fullName evidence="11">Palmitoyltransferase</fullName>
        <ecNumber evidence="11">2.3.1.225</ecNumber>
    </recommendedName>
</protein>
<feature type="compositionally biased region" description="Basic and acidic residues" evidence="12">
    <location>
        <begin position="303"/>
        <end position="313"/>
    </location>
</feature>
<comment type="catalytic activity">
    <reaction evidence="10 11">
        <text>L-cysteinyl-[protein] + hexadecanoyl-CoA = S-hexadecanoyl-L-cysteinyl-[protein] + CoA</text>
        <dbReference type="Rhea" id="RHEA:36683"/>
        <dbReference type="Rhea" id="RHEA-COMP:10131"/>
        <dbReference type="Rhea" id="RHEA-COMP:11032"/>
        <dbReference type="ChEBI" id="CHEBI:29950"/>
        <dbReference type="ChEBI" id="CHEBI:57287"/>
        <dbReference type="ChEBI" id="CHEBI:57379"/>
        <dbReference type="ChEBI" id="CHEBI:74151"/>
        <dbReference type="EC" id="2.3.1.225"/>
    </reaction>
</comment>
<organism evidence="14 15">
    <name type="scientific">Staphylotrichum longicolle</name>
    <dbReference type="NCBI Taxonomy" id="669026"/>
    <lineage>
        <taxon>Eukaryota</taxon>
        <taxon>Fungi</taxon>
        <taxon>Dikarya</taxon>
        <taxon>Ascomycota</taxon>
        <taxon>Pezizomycotina</taxon>
        <taxon>Sordariomycetes</taxon>
        <taxon>Sordariomycetidae</taxon>
        <taxon>Sordariales</taxon>
        <taxon>Chaetomiaceae</taxon>
        <taxon>Staphylotrichum</taxon>
    </lineage>
</organism>
<feature type="compositionally biased region" description="Basic and acidic residues" evidence="12">
    <location>
        <begin position="628"/>
        <end position="638"/>
    </location>
</feature>
<feature type="transmembrane region" description="Helical" evidence="11">
    <location>
        <begin position="534"/>
        <end position="556"/>
    </location>
</feature>
<evidence type="ECO:0000256" key="12">
    <source>
        <dbReference type="SAM" id="MobiDB-lite"/>
    </source>
</evidence>
<feature type="compositionally biased region" description="Basic residues" evidence="12">
    <location>
        <begin position="618"/>
        <end position="627"/>
    </location>
</feature>
<evidence type="ECO:0000256" key="6">
    <source>
        <dbReference type="ARBA" id="ARBA00023139"/>
    </source>
</evidence>
<feature type="region of interest" description="Disordered" evidence="12">
    <location>
        <begin position="275"/>
        <end position="318"/>
    </location>
</feature>
<evidence type="ECO:0000256" key="10">
    <source>
        <dbReference type="ARBA" id="ARBA00048048"/>
    </source>
</evidence>
<dbReference type="InterPro" id="IPR001594">
    <property type="entry name" value="Palmitoyltrfase_DHHC"/>
</dbReference>
<keyword evidence="6" id="KW-0564">Palmitate</keyword>
<gene>
    <name evidence="14" type="primary">PTR2</name>
    <name evidence="14" type="ORF">NEMBOFW57_001623</name>
</gene>
<dbReference type="GO" id="GO:0019706">
    <property type="term" value="F:protein-cysteine S-palmitoyltransferase activity"/>
    <property type="evidence" value="ECO:0007669"/>
    <property type="project" value="UniProtKB-EC"/>
</dbReference>
<dbReference type="InterPro" id="IPR039859">
    <property type="entry name" value="PFA4/ZDH16/20/ERF2-like"/>
</dbReference>
<name>A0AAD4HY08_9PEZI</name>